<accession>A0AAV5IFE5</accession>
<evidence type="ECO:0008006" key="4">
    <source>
        <dbReference type="Google" id="ProtNLM"/>
    </source>
</evidence>
<evidence type="ECO:0000313" key="2">
    <source>
        <dbReference type="EMBL" id="GKU96572.1"/>
    </source>
</evidence>
<dbReference type="AlphaFoldDB" id="A0AAV5IFE5"/>
<dbReference type="InterPro" id="IPR011009">
    <property type="entry name" value="Kinase-like_dom_sf"/>
</dbReference>
<name>A0AAV5IFE5_9ROSI</name>
<gene>
    <name evidence="2" type="ORF">SLEP1_g9796</name>
</gene>
<dbReference type="PANTHER" id="PTHR46863">
    <property type="entry name" value="OS09G0572100 PROTEIN"/>
    <property type="match status" value="1"/>
</dbReference>
<feature type="compositionally biased region" description="Acidic residues" evidence="1">
    <location>
        <begin position="118"/>
        <end position="143"/>
    </location>
</feature>
<proteinExistence type="predicted"/>
<protein>
    <recommendedName>
        <fullName evidence="4">Protein kinase domain-containing protein</fullName>
    </recommendedName>
</protein>
<reference evidence="2 3" key="1">
    <citation type="journal article" date="2021" name="Commun. Biol.">
        <title>The genome of Shorea leprosula (Dipterocarpaceae) highlights the ecological relevance of drought in aseasonal tropical rainforests.</title>
        <authorList>
            <person name="Ng K.K.S."/>
            <person name="Kobayashi M.J."/>
            <person name="Fawcett J.A."/>
            <person name="Hatakeyama M."/>
            <person name="Paape T."/>
            <person name="Ng C.H."/>
            <person name="Ang C.C."/>
            <person name="Tnah L.H."/>
            <person name="Lee C.T."/>
            <person name="Nishiyama T."/>
            <person name="Sese J."/>
            <person name="O'Brien M.J."/>
            <person name="Copetti D."/>
            <person name="Mohd Noor M.I."/>
            <person name="Ong R.C."/>
            <person name="Putra M."/>
            <person name="Sireger I.Z."/>
            <person name="Indrioko S."/>
            <person name="Kosugi Y."/>
            <person name="Izuno A."/>
            <person name="Isagi Y."/>
            <person name="Lee S.L."/>
            <person name="Shimizu K.K."/>
        </authorList>
    </citation>
    <scope>NUCLEOTIDE SEQUENCE [LARGE SCALE GENOMIC DNA]</scope>
    <source>
        <strain evidence="2">214</strain>
    </source>
</reference>
<comment type="caution">
    <text evidence="2">The sequence shown here is derived from an EMBL/GenBank/DDBJ whole genome shotgun (WGS) entry which is preliminary data.</text>
</comment>
<evidence type="ECO:0000256" key="1">
    <source>
        <dbReference type="SAM" id="MobiDB-lite"/>
    </source>
</evidence>
<dbReference type="Gene3D" id="1.10.510.10">
    <property type="entry name" value="Transferase(Phosphotransferase) domain 1"/>
    <property type="match status" value="1"/>
</dbReference>
<sequence>MVMQKCDVYAFGVVLLELLSEQESLRYVVDEESGGYSRQSVIDSAKKAVAYGVGGVRKWVDKRLKDLYLLEVAEKMVELALECVEEDLAKRLDMGLVAGRISKLYLESKTWAEKIVSEGDEDEDGEDDEDDASEDDAEKEENEEIKISDNLIITHIKKVQHCINKCDIKFWISGSMRNPGG</sequence>
<dbReference type="Proteomes" id="UP001054252">
    <property type="component" value="Unassembled WGS sequence"/>
</dbReference>
<dbReference type="SUPFAM" id="SSF56112">
    <property type="entry name" value="Protein kinase-like (PK-like)"/>
    <property type="match status" value="1"/>
</dbReference>
<dbReference type="EMBL" id="BPVZ01000010">
    <property type="protein sequence ID" value="GKU96572.1"/>
    <property type="molecule type" value="Genomic_DNA"/>
</dbReference>
<feature type="region of interest" description="Disordered" evidence="1">
    <location>
        <begin position="116"/>
        <end position="144"/>
    </location>
</feature>
<evidence type="ECO:0000313" key="3">
    <source>
        <dbReference type="Proteomes" id="UP001054252"/>
    </source>
</evidence>
<organism evidence="2 3">
    <name type="scientific">Rubroshorea leprosula</name>
    <dbReference type="NCBI Taxonomy" id="152421"/>
    <lineage>
        <taxon>Eukaryota</taxon>
        <taxon>Viridiplantae</taxon>
        <taxon>Streptophyta</taxon>
        <taxon>Embryophyta</taxon>
        <taxon>Tracheophyta</taxon>
        <taxon>Spermatophyta</taxon>
        <taxon>Magnoliopsida</taxon>
        <taxon>eudicotyledons</taxon>
        <taxon>Gunneridae</taxon>
        <taxon>Pentapetalae</taxon>
        <taxon>rosids</taxon>
        <taxon>malvids</taxon>
        <taxon>Malvales</taxon>
        <taxon>Dipterocarpaceae</taxon>
        <taxon>Rubroshorea</taxon>
    </lineage>
</organism>
<keyword evidence="3" id="KW-1185">Reference proteome</keyword>
<dbReference type="PANTHER" id="PTHR46863:SF2">
    <property type="entry name" value="LYSM DOMAIN RECEPTOR-LIKE KINASE 3"/>
    <property type="match status" value="1"/>
</dbReference>